<dbReference type="Gene3D" id="1.20.1600.10">
    <property type="entry name" value="Outer membrane efflux proteins (OEP)"/>
    <property type="match status" value="1"/>
</dbReference>
<keyword evidence="2" id="KW-0732">Signal</keyword>
<dbReference type="Pfam" id="PF02321">
    <property type="entry name" value="OEP"/>
    <property type="match status" value="2"/>
</dbReference>
<accession>A0A2S0PA05</accession>
<organism evidence="4 5">
    <name type="scientific">Microvirgula aerodenitrificans</name>
    <dbReference type="NCBI Taxonomy" id="57480"/>
    <lineage>
        <taxon>Bacteria</taxon>
        <taxon>Pseudomonadati</taxon>
        <taxon>Pseudomonadota</taxon>
        <taxon>Betaproteobacteria</taxon>
        <taxon>Neisseriales</taxon>
        <taxon>Aquaspirillaceae</taxon>
        <taxon>Microvirgula</taxon>
    </lineage>
</organism>
<evidence type="ECO:0000256" key="2">
    <source>
        <dbReference type="RuleBase" id="RU362097"/>
    </source>
</evidence>
<dbReference type="AlphaFoldDB" id="A0A2S0PA05"/>
<gene>
    <name evidence="4" type="ORF">DAI18_09015</name>
</gene>
<dbReference type="Gene3D" id="2.20.200.10">
    <property type="entry name" value="Outer membrane efflux proteins (OEP)"/>
    <property type="match status" value="1"/>
</dbReference>
<dbReference type="InterPro" id="IPR010131">
    <property type="entry name" value="MdtP/NodT-like"/>
</dbReference>
<dbReference type="OrthoDB" id="9770517at2"/>
<name>A0A2S0PA05_9NEIS</name>
<dbReference type="InterPro" id="IPR003423">
    <property type="entry name" value="OMP_efflux"/>
</dbReference>
<dbReference type="RefSeq" id="WP_107889234.1">
    <property type="nucleotide sequence ID" value="NZ_CP028519.1"/>
</dbReference>
<evidence type="ECO:0000256" key="1">
    <source>
        <dbReference type="ARBA" id="ARBA00007613"/>
    </source>
</evidence>
<dbReference type="KEGG" id="maer:DAI18_09015"/>
<keyword evidence="2" id="KW-0449">Lipoprotein</keyword>
<evidence type="ECO:0000256" key="3">
    <source>
        <dbReference type="SAM" id="MobiDB-lite"/>
    </source>
</evidence>
<dbReference type="NCBIfam" id="TIGR01845">
    <property type="entry name" value="outer_NodT"/>
    <property type="match status" value="1"/>
</dbReference>
<feature type="signal peptide" evidence="2">
    <location>
        <begin position="1"/>
        <end position="18"/>
    </location>
</feature>
<comment type="subcellular location">
    <subcellularLocation>
        <location evidence="2">Cell membrane</location>
        <topology evidence="2">Lipid-anchor</topology>
    </subcellularLocation>
</comment>
<dbReference type="PANTHER" id="PTHR30203">
    <property type="entry name" value="OUTER MEMBRANE CATION EFFLUX PROTEIN"/>
    <property type="match status" value="1"/>
</dbReference>
<keyword evidence="2" id="KW-0564">Palmitate</keyword>
<feature type="region of interest" description="Disordered" evidence="3">
    <location>
        <begin position="96"/>
        <end position="115"/>
    </location>
</feature>
<dbReference type="STRING" id="1122240.GCA_000620105_02594"/>
<dbReference type="GO" id="GO:0015562">
    <property type="term" value="F:efflux transmembrane transporter activity"/>
    <property type="evidence" value="ECO:0007669"/>
    <property type="project" value="InterPro"/>
</dbReference>
<sequence length="477" mass="51321">MKRLLLPTLITLALGACAVGPDYQRPAMDLPQSLAADARPDARVDLTWWTAFNDPVLDAFEQRASVYNRDLLAAIARVDEAAAQLTSTRADLLPQLNGAAGGQRGQPSSLLPSSGLQPGQKVIGEQYNASLQASYELDLWGKLRRATEASRAELLSSQAARDTVALTVAASVANGYFQLRTYDEQLDIARRTLKSREDALVLRKKRFEGGLISELDYRQAEAETATARAAVPLYEQLVSQAETALKVLIGASPREIYQGEVSRGKALSTLNVPPTPPSGLPSDLLLRRPDVVAAEQQLVAANARIGVARAAYFPDITLTAALGSASLALGDLFTGPAALWSFAGDLTMPIFNWGKTGAGVDIANARQKQALASYEQSVQNAFRDTRDALVAQQKTAEQLVAQNTQVSAYTRTTHLARLRYDNGYSSYIDVLDSERSLFSAELDRANTRLARLQAAISVFRALGGGYSQPQDAGKPAG</sequence>
<dbReference type="GO" id="GO:0005886">
    <property type="term" value="C:plasma membrane"/>
    <property type="evidence" value="ECO:0007669"/>
    <property type="project" value="UniProtKB-SubCell"/>
</dbReference>
<proteinExistence type="inferred from homology"/>
<feature type="chain" id="PRO_5015370654" evidence="2">
    <location>
        <begin position="19"/>
        <end position="477"/>
    </location>
</feature>
<reference evidence="4 5" key="1">
    <citation type="submission" date="2018-04" db="EMBL/GenBank/DDBJ databases">
        <title>Denitrifier Microvirgula.</title>
        <authorList>
            <person name="Anderson E."/>
            <person name="Jang J."/>
            <person name="Ishii S."/>
        </authorList>
    </citation>
    <scope>NUCLEOTIDE SEQUENCE [LARGE SCALE GENOMIC DNA]</scope>
    <source>
        <strain evidence="4 5">BE2.4</strain>
    </source>
</reference>
<comment type="similarity">
    <text evidence="1 2">Belongs to the outer membrane factor (OMF) (TC 1.B.17) family.</text>
</comment>
<dbReference type="Proteomes" id="UP000244173">
    <property type="component" value="Chromosome"/>
</dbReference>
<protein>
    <submittedName>
        <fullName evidence="4">Transporter</fullName>
    </submittedName>
</protein>
<dbReference type="EMBL" id="CP028519">
    <property type="protein sequence ID" value="AVY94165.1"/>
    <property type="molecule type" value="Genomic_DNA"/>
</dbReference>
<keyword evidence="5" id="KW-1185">Reference proteome</keyword>
<keyword evidence="2" id="KW-0472">Membrane</keyword>
<dbReference type="PANTHER" id="PTHR30203:SF33">
    <property type="entry name" value="BLR4455 PROTEIN"/>
    <property type="match status" value="1"/>
</dbReference>
<dbReference type="PROSITE" id="PS51257">
    <property type="entry name" value="PROKAR_LIPOPROTEIN"/>
    <property type="match status" value="1"/>
</dbReference>
<evidence type="ECO:0000313" key="4">
    <source>
        <dbReference type="EMBL" id="AVY94165.1"/>
    </source>
</evidence>
<feature type="compositionally biased region" description="Low complexity" evidence="3">
    <location>
        <begin position="105"/>
        <end position="115"/>
    </location>
</feature>
<keyword evidence="2" id="KW-1134">Transmembrane beta strand</keyword>
<keyword evidence="2" id="KW-0812">Transmembrane</keyword>
<dbReference type="SUPFAM" id="SSF56954">
    <property type="entry name" value="Outer membrane efflux proteins (OEP)"/>
    <property type="match status" value="1"/>
</dbReference>
<evidence type="ECO:0000313" key="5">
    <source>
        <dbReference type="Proteomes" id="UP000244173"/>
    </source>
</evidence>